<evidence type="ECO:0000256" key="5">
    <source>
        <dbReference type="ARBA" id="ARBA00022898"/>
    </source>
</evidence>
<dbReference type="RefSeq" id="WP_004860853.1">
    <property type="nucleotide sequence ID" value="NZ_JH725053.1"/>
</dbReference>
<dbReference type="SUPFAM" id="SSF53686">
    <property type="entry name" value="Tryptophan synthase beta subunit-like PLP-dependent enzymes"/>
    <property type="match status" value="1"/>
</dbReference>
<reference evidence="12 13" key="1">
    <citation type="submission" date="2012-03" db="EMBL/GenBank/DDBJ databases">
        <title>The Genome Sequence of Bartonella taylorii 8TBB.</title>
        <authorList>
            <consortium name="The Broad Institute Genome Sequencing Platform"/>
            <consortium name="The Broad Institute Genome Sequencing Center for Infectious Disease"/>
            <person name="Feldgarden M."/>
            <person name="Kirby J."/>
            <person name="Kosoy M."/>
            <person name="Birtles R."/>
            <person name="Probert W.S."/>
            <person name="Chiaraviglio L."/>
            <person name="Young S.K."/>
            <person name="Zeng Q."/>
            <person name="Gargeya S."/>
            <person name="Fitzgerald M."/>
            <person name="Haas B."/>
            <person name="Abouelleil A."/>
            <person name="Alvarado L."/>
            <person name="Arachchi H.M."/>
            <person name="Berlin A."/>
            <person name="Chapman S.B."/>
            <person name="Gearin G."/>
            <person name="Goldberg J."/>
            <person name="Griggs A."/>
            <person name="Gujja S."/>
            <person name="Hansen M."/>
            <person name="Heiman D."/>
            <person name="Howarth C."/>
            <person name="Larimer J."/>
            <person name="Lui A."/>
            <person name="MacDonald P.J.P."/>
            <person name="McCowen C."/>
            <person name="Montmayeur A."/>
            <person name="Murphy C."/>
            <person name="Neiman D."/>
            <person name="Pearson M."/>
            <person name="Priest M."/>
            <person name="Roberts A."/>
            <person name="Saif S."/>
            <person name="Shea T."/>
            <person name="Sisk P."/>
            <person name="Stolte C."/>
            <person name="Sykes S."/>
            <person name="Wortman J."/>
            <person name="Nusbaum C."/>
            <person name="Birren B."/>
        </authorList>
    </citation>
    <scope>NUCLEOTIDE SEQUENCE [LARGE SCALE GENOMIC DNA]</scope>
    <source>
        <strain evidence="12 13">8TBB</strain>
    </source>
</reference>
<dbReference type="Pfam" id="PF24857">
    <property type="entry name" value="THR4_C"/>
    <property type="match status" value="1"/>
</dbReference>
<evidence type="ECO:0000256" key="8">
    <source>
        <dbReference type="ARBA" id="ARBA00049144"/>
    </source>
</evidence>
<evidence type="ECO:0000256" key="2">
    <source>
        <dbReference type="ARBA" id="ARBA00005517"/>
    </source>
</evidence>
<evidence type="ECO:0000256" key="3">
    <source>
        <dbReference type="ARBA" id="ARBA00018679"/>
    </source>
</evidence>
<sequence length="465" mass="51631">MKYISTRGEAPALGFTETIMTGLASDGGLYLPEKFPQLSPNALRALRGQSYTTIAKTILWPFMNNEIEYKSFENMIAESYATFRHPVTCPLLQTGTDEFILELFHGPTLAFKDVAMQFLSRLMDYVLTKKNRRATIIAATSGDTGGAAIQAFAGREHSDIFILFPKGRVSPVQQRQMTTNHSTNVHAIAIEGNFDDCQALVKAMFNDHNFRQKKALSGVNSINWARIMAQIVYYFSSALSLGAPDRAVSFTVPTGNFGDIFAGYVAARMGLPLAQLVIATNDNDILPRTLTSGTYETRPITHTTSPSMDIQVSSNFERLLFESGERDPVWIRNAMENLKKSGCFNLSEKQLKNIRSLFSAGKSNVAETAQMIDRVYKENGYLVDPHTAVALKVARENKQPYIPMIVLATAHPAKFPDAIKNACGINAPCPSCLNDLMEREERFISIANDEKIVKDYISLKSRASY</sequence>
<dbReference type="Pfam" id="PF14821">
    <property type="entry name" value="Thr_synth_N"/>
    <property type="match status" value="1"/>
</dbReference>
<keyword evidence="4" id="KW-0028">Amino-acid biosynthesis</keyword>
<feature type="domain" description="Threonine synthase N-terminal" evidence="11">
    <location>
        <begin position="2"/>
        <end position="80"/>
    </location>
</feature>
<dbReference type="InterPro" id="IPR000634">
    <property type="entry name" value="Ser/Thr_deHydtase_PyrdxlP-BS"/>
</dbReference>
<evidence type="ECO:0000256" key="10">
    <source>
        <dbReference type="PIRSR" id="PIRSR604450-51"/>
    </source>
</evidence>
<evidence type="ECO:0000256" key="7">
    <source>
        <dbReference type="ARBA" id="ARBA00029440"/>
    </source>
</evidence>
<dbReference type="InterPro" id="IPR029144">
    <property type="entry name" value="Thr_synth_N"/>
</dbReference>
<comment type="caution">
    <text evidence="12">The sequence shown here is derived from an EMBL/GenBank/DDBJ whole genome shotgun (WGS) entry which is preliminary data.</text>
</comment>
<evidence type="ECO:0000313" key="13">
    <source>
        <dbReference type="Proteomes" id="UP000002648"/>
    </source>
</evidence>
<accession>A0A9P2RYZ9</accession>
<comment type="similarity">
    <text evidence="2">Belongs to the threonine synthase family.</text>
</comment>
<evidence type="ECO:0000256" key="6">
    <source>
        <dbReference type="ARBA" id="ARBA00023239"/>
    </source>
</evidence>
<protein>
    <recommendedName>
        <fullName evidence="3 9">Threonine synthase</fullName>
        <ecNumber evidence="9">4.2.3.1</ecNumber>
    </recommendedName>
</protein>
<comment type="pathway">
    <text evidence="7">Amino-acid biosynthesis.</text>
</comment>
<evidence type="ECO:0000259" key="11">
    <source>
        <dbReference type="Pfam" id="PF14821"/>
    </source>
</evidence>
<evidence type="ECO:0000256" key="9">
    <source>
        <dbReference type="NCBIfam" id="TIGR00260"/>
    </source>
</evidence>
<dbReference type="InterPro" id="IPR037158">
    <property type="entry name" value="Thr_synth_N_sf"/>
</dbReference>
<dbReference type="PANTHER" id="PTHR42690:SF1">
    <property type="entry name" value="THREONINE SYNTHASE-LIKE 2"/>
    <property type="match status" value="1"/>
</dbReference>
<dbReference type="Gene3D" id="3.40.50.1100">
    <property type="match status" value="2"/>
</dbReference>
<evidence type="ECO:0000256" key="4">
    <source>
        <dbReference type="ARBA" id="ARBA00022605"/>
    </source>
</evidence>
<dbReference type="NCBIfam" id="TIGR00260">
    <property type="entry name" value="thrC"/>
    <property type="match status" value="1"/>
</dbReference>
<comment type="catalytic activity">
    <reaction evidence="8">
        <text>O-phospho-L-homoserine + H2O = L-threonine + phosphate</text>
        <dbReference type="Rhea" id="RHEA:10840"/>
        <dbReference type="ChEBI" id="CHEBI:15377"/>
        <dbReference type="ChEBI" id="CHEBI:43474"/>
        <dbReference type="ChEBI" id="CHEBI:57590"/>
        <dbReference type="ChEBI" id="CHEBI:57926"/>
        <dbReference type="EC" id="4.2.3.1"/>
    </reaction>
</comment>
<dbReference type="GO" id="GO:0030170">
    <property type="term" value="F:pyridoxal phosphate binding"/>
    <property type="evidence" value="ECO:0007669"/>
    <property type="project" value="InterPro"/>
</dbReference>
<evidence type="ECO:0000313" key="12">
    <source>
        <dbReference type="EMBL" id="EJF93027.1"/>
    </source>
</evidence>
<keyword evidence="13" id="KW-1185">Reference proteome</keyword>
<dbReference type="Gene3D" id="3.90.1380.10">
    <property type="entry name" value="Threonine synthase, N-terminal domain"/>
    <property type="match status" value="1"/>
</dbReference>
<name>A0A9P2RYZ9_BARTA</name>
<dbReference type="EMBL" id="AIMD01000049">
    <property type="protein sequence ID" value="EJF93027.1"/>
    <property type="molecule type" value="Genomic_DNA"/>
</dbReference>
<evidence type="ECO:0000256" key="1">
    <source>
        <dbReference type="ARBA" id="ARBA00001933"/>
    </source>
</evidence>
<dbReference type="EC" id="4.2.3.1" evidence="9"/>
<dbReference type="Proteomes" id="UP000002648">
    <property type="component" value="Unassembled WGS sequence"/>
</dbReference>
<dbReference type="AlphaFoldDB" id="A0A9P2RYZ9"/>
<dbReference type="PANTHER" id="PTHR42690">
    <property type="entry name" value="THREONINE SYNTHASE FAMILY MEMBER"/>
    <property type="match status" value="1"/>
</dbReference>
<comment type="cofactor">
    <cofactor evidence="1 10">
        <name>pyridoxal 5'-phosphate</name>
        <dbReference type="ChEBI" id="CHEBI:597326"/>
    </cofactor>
</comment>
<feature type="modified residue" description="N6-(pyridoxal phosphate)lysine" evidence="10">
    <location>
        <position position="112"/>
    </location>
</feature>
<dbReference type="InterPro" id="IPR036052">
    <property type="entry name" value="TrpB-like_PALP_sf"/>
</dbReference>
<keyword evidence="5 10" id="KW-0663">Pyridoxal phosphate</keyword>
<dbReference type="CDD" id="cd01560">
    <property type="entry name" value="Thr-synth_2"/>
    <property type="match status" value="1"/>
</dbReference>
<dbReference type="InterPro" id="IPR051166">
    <property type="entry name" value="Threonine_Synthase"/>
</dbReference>
<proteinExistence type="inferred from homology"/>
<keyword evidence="6" id="KW-0456">Lyase</keyword>
<organism evidence="12 13">
    <name type="scientific">Bartonella taylorii 8TBB</name>
    <dbReference type="NCBI Taxonomy" id="1094560"/>
    <lineage>
        <taxon>Bacteria</taxon>
        <taxon>Pseudomonadati</taxon>
        <taxon>Pseudomonadota</taxon>
        <taxon>Alphaproteobacteria</taxon>
        <taxon>Hyphomicrobiales</taxon>
        <taxon>Bartonellaceae</taxon>
        <taxon>Bartonella</taxon>
    </lineage>
</organism>
<dbReference type="GO" id="GO:0004795">
    <property type="term" value="F:threonine synthase activity"/>
    <property type="evidence" value="ECO:0007669"/>
    <property type="project" value="UniProtKB-UniRule"/>
</dbReference>
<dbReference type="OrthoDB" id="9763107at2"/>
<dbReference type="GO" id="GO:0009088">
    <property type="term" value="P:threonine biosynthetic process"/>
    <property type="evidence" value="ECO:0007669"/>
    <property type="project" value="UniProtKB-UniRule"/>
</dbReference>
<gene>
    <name evidence="12" type="ORF">ME9_01469</name>
</gene>
<dbReference type="InterPro" id="IPR004450">
    <property type="entry name" value="Thr_synthase-like"/>
</dbReference>
<dbReference type="PROSITE" id="PS00165">
    <property type="entry name" value="DEHYDRATASE_SER_THR"/>
    <property type="match status" value="1"/>
</dbReference>